<accession>A0AAN9BMU1</accession>
<dbReference type="InterPro" id="IPR015424">
    <property type="entry name" value="PyrdxlP-dep_Trfase"/>
</dbReference>
<comment type="caution">
    <text evidence="3">The sequence shown here is derived from an EMBL/GenBank/DDBJ whole genome shotgun (WGS) entry which is preliminary data.</text>
</comment>
<sequence>MAEQKARRDFGSFHASNVQELLEQSEEEYVPPPMPFKLPTFDHIQMPVFGQQPPSEPAELQFGKAFKEKHFLLEDDCTFLNHGAFGGVLKEALKVAQEWQEYVERQPLRFFDRELLPHLVHVTRRLAKFVECDPQDLVLVTNATTAINSVLRSLKFSPGDVIVCLNFTYGAVKKLLNQVCLDTGAVLKEVTITLPVSSPVQIVEAIQKAVSQERVKLAVLDHIPSNIPIILPLQQIIPVCHEHGVQVLVDGAHALGALQLDLRKLDADFYVSNAHKWFCSPKGAAFLYVRRDLKPSIHPLVISHGYGSGFNSEFIWAGLHDYSPFLALHTLLDFWKRVGVVRFRFYAYGVAKYAGDYLCAKWGTQRAATETMFGCMTLVELPQGLYPEEGEVNYAVAEGIQNRLYHDFNIEVPVKSAQGKLYVRVSAHLHTSYEDIHTLEKAITEMVTSPQNL</sequence>
<dbReference type="InterPro" id="IPR000192">
    <property type="entry name" value="Aminotrans_V_dom"/>
</dbReference>
<name>A0AAN9BMU1_9CAEN</name>
<gene>
    <name evidence="3" type="ORF">V1264_015735</name>
</gene>
<keyword evidence="4" id="KW-1185">Reference proteome</keyword>
<dbReference type="EMBL" id="JBAMIC010000004">
    <property type="protein sequence ID" value="KAK7107904.1"/>
    <property type="molecule type" value="Genomic_DNA"/>
</dbReference>
<dbReference type="SUPFAM" id="SSF53383">
    <property type="entry name" value="PLP-dependent transferases"/>
    <property type="match status" value="1"/>
</dbReference>
<keyword evidence="1" id="KW-0663">Pyridoxal phosphate</keyword>
<protein>
    <recommendedName>
        <fullName evidence="2">Aminotransferase class V domain-containing protein</fullName>
    </recommendedName>
</protein>
<reference evidence="3 4" key="1">
    <citation type="submission" date="2024-02" db="EMBL/GenBank/DDBJ databases">
        <title>Chromosome-scale genome assembly of the rough periwinkle Littorina saxatilis.</title>
        <authorList>
            <person name="De Jode A."/>
            <person name="Faria R."/>
            <person name="Formenti G."/>
            <person name="Sims Y."/>
            <person name="Smith T.P."/>
            <person name="Tracey A."/>
            <person name="Wood J.M.D."/>
            <person name="Zagrodzka Z.B."/>
            <person name="Johannesson K."/>
            <person name="Butlin R.K."/>
            <person name="Leder E.H."/>
        </authorList>
    </citation>
    <scope>NUCLEOTIDE SEQUENCE [LARGE SCALE GENOMIC DNA]</scope>
    <source>
        <strain evidence="3">Snail1</strain>
        <tissue evidence="3">Muscle</tissue>
    </source>
</reference>
<organism evidence="3 4">
    <name type="scientific">Littorina saxatilis</name>
    <dbReference type="NCBI Taxonomy" id="31220"/>
    <lineage>
        <taxon>Eukaryota</taxon>
        <taxon>Metazoa</taxon>
        <taxon>Spiralia</taxon>
        <taxon>Lophotrochozoa</taxon>
        <taxon>Mollusca</taxon>
        <taxon>Gastropoda</taxon>
        <taxon>Caenogastropoda</taxon>
        <taxon>Littorinimorpha</taxon>
        <taxon>Littorinoidea</taxon>
        <taxon>Littorinidae</taxon>
        <taxon>Littorina</taxon>
    </lineage>
</organism>
<dbReference type="Pfam" id="PF00266">
    <property type="entry name" value="Aminotran_5"/>
    <property type="match status" value="1"/>
</dbReference>
<evidence type="ECO:0000313" key="3">
    <source>
        <dbReference type="EMBL" id="KAK7107904.1"/>
    </source>
</evidence>
<dbReference type="InterPro" id="IPR015421">
    <property type="entry name" value="PyrdxlP-dep_Trfase_major"/>
</dbReference>
<dbReference type="PANTHER" id="PTHR43092">
    <property type="entry name" value="L-CYSTEINE DESULFHYDRASE"/>
    <property type="match status" value="1"/>
</dbReference>
<dbReference type="Proteomes" id="UP001374579">
    <property type="component" value="Unassembled WGS sequence"/>
</dbReference>
<evidence type="ECO:0000259" key="2">
    <source>
        <dbReference type="Pfam" id="PF00266"/>
    </source>
</evidence>
<dbReference type="PANTHER" id="PTHR43092:SF2">
    <property type="entry name" value="HERCYNYLCYSTEINE SULFOXIDE LYASE"/>
    <property type="match status" value="1"/>
</dbReference>
<dbReference type="AlphaFoldDB" id="A0AAN9BMU1"/>
<proteinExistence type="predicted"/>
<dbReference type="InterPro" id="IPR015422">
    <property type="entry name" value="PyrdxlP-dep_Trfase_small"/>
</dbReference>
<dbReference type="Gene3D" id="3.40.640.10">
    <property type="entry name" value="Type I PLP-dependent aspartate aminotransferase-like (Major domain)"/>
    <property type="match status" value="1"/>
</dbReference>
<evidence type="ECO:0000256" key="1">
    <source>
        <dbReference type="ARBA" id="ARBA00022898"/>
    </source>
</evidence>
<dbReference type="Gene3D" id="3.90.1150.10">
    <property type="entry name" value="Aspartate Aminotransferase, domain 1"/>
    <property type="match status" value="1"/>
</dbReference>
<evidence type="ECO:0000313" key="4">
    <source>
        <dbReference type="Proteomes" id="UP001374579"/>
    </source>
</evidence>
<feature type="domain" description="Aminotransferase class V" evidence="2">
    <location>
        <begin position="124"/>
        <end position="303"/>
    </location>
</feature>